<proteinExistence type="predicted"/>
<dbReference type="NCBIfam" id="NF037997">
    <property type="entry name" value="Na_Pi_symport"/>
    <property type="match status" value="2"/>
</dbReference>
<evidence type="ECO:0000256" key="1">
    <source>
        <dbReference type="ARBA" id="ARBA00004651"/>
    </source>
</evidence>
<dbReference type="InterPro" id="IPR003841">
    <property type="entry name" value="Na/Pi_transpt"/>
</dbReference>
<gene>
    <name evidence="7" type="ORF">JR347_05940</name>
</gene>
<evidence type="ECO:0000256" key="4">
    <source>
        <dbReference type="ARBA" id="ARBA00022989"/>
    </source>
</evidence>
<feature type="transmembrane region" description="Helical" evidence="6">
    <location>
        <begin position="281"/>
        <end position="303"/>
    </location>
</feature>
<dbReference type="RefSeq" id="WP_205723132.1">
    <property type="nucleotide sequence ID" value="NZ_CP070608.1"/>
</dbReference>
<feature type="transmembrane region" description="Helical" evidence="6">
    <location>
        <begin position="166"/>
        <end position="187"/>
    </location>
</feature>
<comment type="subcellular location">
    <subcellularLocation>
        <location evidence="1">Cell membrane</location>
        <topology evidence="1">Multi-pass membrane protein</topology>
    </subcellularLocation>
</comment>
<dbReference type="KEGG" id="fuv:JR347_05940"/>
<dbReference type="EMBL" id="CP070608">
    <property type="protein sequence ID" value="QSE98618.1"/>
    <property type="molecule type" value="Genomic_DNA"/>
</dbReference>
<keyword evidence="8" id="KW-1185">Reference proteome</keyword>
<reference evidence="7" key="1">
    <citation type="submission" date="2021-02" db="EMBL/GenBank/DDBJ databases">
        <title>Fulvivirga sp. S481 isolated from sea water.</title>
        <authorList>
            <person name="Bae S.S."/>
            <person name="Baek K."/>
        </authorList>
    </citation>
    <scope>NUCLEOTIDE SEQUENCE</scope>
    <source>
        <strain evidence="7">S481</strain>
    </source>
</reference>
<keyword evidence="4 6" id="KW-1133">Transmembrane helix</keyword>
<feature type="transmembrane region" description="Helical" evidence="6">
    <location>
        <begin position="324"/>
        <end position="344"/>
    </location>
</feature>
<dbReference type="GO" id="GO:0005436">
    <property type="term" value="F:sodium:phosphate symporter activity"/>
    <property type="evidence" value="ECO:0007669"/>
    <property type="project" value="InterPro"/>
</dbReference>
<evidence type="ECO:0000256" key="5">
    <source>
        <dbReference type="ARBA" id="ARBA00023136"/>
    </source>
</evidence>
<feature type="transmembrane region" description="Helical" evidence="6">
    <location>
        <begin position="257"/>
        <end position="275"/>
    </location>
</feature>
<feature type="transmembrane region" description="Helical" evidence="6">
    <location>
        <begin position="25"/>
        <end position="46"/>
    </location>
</feature>
<dbReference type="PANTHER" id="PTHR10010:SF46">
    <property type="entry name" value="SODIUM-DEPENDENT PHOSPHATE TRANSPORT PROTEIN 2B"/>
    <property type="match status" value="1"/>
</dbReference>
<keyword evidence="3 6" id="KW-0812">Transmembrane</keyword>
<evidence type="ECO:0000313" key="7">
    <source>
        <dbReference type="EMBL" id="QSE98618.1"/>
    </source>
</evidence>
<evidence type="ECO:0000256" key="6">
    <source>
        <dbReference type="SAM" id="Phobius"/>
    </source>
</evidence>
<feature type="transmembrane region" description="Helical" evidence="6">
    <location>
        <begin position="77"/>
        <end position="95"/>
    </location>
</feature>
<feature type="transmembrane region" description="Helical" evidence="6">
    <location>
        <begin position="102"/>
        <end position="123"/>
    </location>
</feature>
<dbReference type="GO" id="GO:0005886">
    <property type="term" value="C:plasma membrane"/>
    <property type="evidence" value="ECO:0007669"/>
    <property type="project" value="UniProtKB-SubCell"/>
</dbReference>
<dbReference type="Proteomes" id="UP000662783">
    <property type="component" value="Chromosome"/>
</dbReference>
<dbReference type="AlphaFoldDB" id="A0A974WIY8"/>
<name>A0A974WIY8_9BACT</name>
<evidence type="ECO:0000313" key="8">
    <source>
        <dbReference type="Proteomes" id="UP000662783"/>
    </source>
</evidence>
<sequence>MLFLFAIDLMAESFNYVGKGVAESILVATSNPFIGLFIGLLITAIIQSSSTSTSMIVAAVASGSITLADAVPMIMGANIGTTLTSTIVALGYITSKNEFKRALAAGTVHDFFNILTTLILFPLEYYYGFLSYFAQQIANFFLDPSLSVSDAAIGFKLFDAIPITKFIITGVGNGLITIIISFVLLIASLKYLSKKISNVLIANPKDNLKNLIFNNPWKSFGFGAGITAAVQSSSITTSLVIPFVATNRIELKNAMPFILGANIGTTITAFIAVLFKSNAAMSIAVTHLLFNVIGVLIFLPFPVMRNLIISMASRFGSMTFKHRLIGFTYIIFTFFIIPFALIFFNKTNTKITELTYLNQNNTERVVIYKSAVSKDYPFTMPQNESDFGTLSDNLVHVNRKNNIVFFNKDFFIFNDVGFCWDNENSDGKFNICITDIEKSIEINESQTLDSVYIFDLQYYNKAELDSISYTYKVSAIQNALYQTIKKDKNGKIIAKETLSSFVEKY</sequence>
<evidence type="ECO:0000256" key="3">
    <source>
        <dbReference type="ARBA" id="ARBA00022692"/>
    </source>
</evidence>
<keyword evidence="2" id="KW-1003">Cell membrane</keyword>
<accession>A0A974WIY8</accession>
<dbReference type="PANTHER" id="PTHR10010">
    <property type="entry name" value="SOLUTE CARRIER FAMILY 34 SODIUM PHOSPHATE , MEMBER 2-RELATED"/>
    <property type="match status" value="1"/>
</dbReference>
<organism evidence="7 8">
    <name type="scientific">Fulvivirga lutea</name>
    <dbReference type="NCBI Taxonomy" id="2810512"/>
    <lineage>
        <taxon>Bacteria</taxon>
        <taxon>Pseudomonadati</taxon>
        <taxon>Bacteroidota</taxon>
        <taxon>Cytophagia</taxon>
        <taxon>Cytophagales</taxon>
        <taxon>Fulvivirgaceae</taxon>
        <taxon>Fulvivirga</taxon>
    </lineage>
</organism>
<dbReference type="Pfam" id="PF02690">
    <property type="entry name" value="Na_Pi_cotrans"/>
    <property type="match status" value="2"/>
</dbReference>
<keyword evidence="5 6" id="KW-0472">Membrane</keyword>
<protein>
    <submittedName>
        <fullName evidence="7">Na/Pi cotransporter family protein</fullName>
    </submittedName>
</protein>
<dbReference type="GO" id="GO:0044341">
    <property type="term" value="P:sodium-dependent phosphate transport"/>
    <property type="evidence" value="ECO:0007669"/>
    <property type="project" value="InterPro"/>
</dbReference>
<evidence type="ECO:0000256" key="2">
    <source>
        <dbReference type="ARBA" id="ARBA00022475"/>
    </source>
</evidence>